<dbReference type="InParanoid" id="M4B9K1"/>
<proteinExistence type="predicted"/>
<reference evidence="1" key="2">
    <citation type="submission" date="2015-06" db="UniProtKB">
        <authorList>
            <consortium name="EnsemblProtists"/>
        </authorList>
    </citation>
    <scope>IDENTIFICATION</scope>
    <source>
        <strain evidence="1">Emoy2</strain>
    </source>
</reference>
<dbReference type="VEuPathDB" id="FungiDB:HpaG802961"/>
<keyword evidence="2" id="KW-1185">Reference proteome</keyword>
<organism evidence="1 2">
    <name type="scientific">Hyaloperonospora arabidopsidis (strain Emoy2)</name>
    <name type="common">Downy mildew agent</name>
    <name type="synonym">Peronospora arabidopsidis</name>
    <dbReference type="NCBI Taxonomy" id="559515"/>
    <lineage>
        <taxon>Eukaryota</taxon>
        <taxon>Sar</taxon>
        <taxon>Stramenopiles</taxon>
        <taxon>Oomycota</taxon>
        <taxon>Peronosporomycetes</taxon>
        <taxon>Peronosporales</taxon>
        <taxon>Peronosporaceae</taxon>
        <taxon>Hyaloperonospora</taxon>
    </lineage>
</organism>
<evidence type="ECO:0000313" key="1">
    <source>
        <dbReference type="EnsemblProtists" id="HpaP802961"/>
    </source>
</evidence>
<dbReference type="EMBL" id="JH598031">
    <property type="status" value="NOT_ANNOTATED_CDS"/>
    <property type="molecule type" value="Genomic_DNA"/>
</dbReference>
<sequence length="83" mass="9267">MVSRLKHTIPPYIVVLRAAGRSSKKVQVLSSASTVVQDIPPVYDNDSDPGDNTSMSDIFGLERYSHIMINLNRNPVILVLWKT</sequence>
<accession>M4B9K1</accession>
<dbReference type="HOGENOM" id="CLU_2547405_0_0_1"/>
<evidence type="ECO:0000313" key="2">
    <source>
        <dbReference type="Proteomes" id="UP000011713"/>
    </source>
</evidence>
<protein>
    <submittedName>
        <fullName evidence="1">Uncharacterized protein</fullName>
    </submittedName>
</protein>
<dbReference type="Proteomes" id="UP000011713">
    <property type="component" value="Unassembled WGS sequence"/>
</dbReference>
<name>M4B9K1_HYAAE</name>
<reference evidence="2" key="1">
    <citation type="journal article" date="2010" name="Science">
        <title>Signatures of adaptation to obligate biotrophy in the Hyaloperonospora arabidopsidis genome.</title>
        <authorList>
            <person name="Baxter L."/>
            <person name="Tripathy S."/>
            <person name="Ishaque N."/>
            <person name="Boot N."/>
            <person name="Cabral A."/>
            <person name="Kemen E."/>
            <person name="Thines M."/>
            <person name="Ah-Fong A."/>
            <person name="Anderson R."/>
            <person name="Badejoko W."/>
            <person name="Bittner-Eddy P."/>
            <person name="Boore J.L."/>
            <person name="Chibucos M.C."/>
            <person name="Coates M."/>
            <person name="Dehal P."/>
            <person name="Delehaunty K."/>
            <person name="Dong S."/>
            <person name="Downton P."/>
            <person name="Dumas B."/>
            <person name="Fabro G."/>
            <person name="Fronick C."/>
            <person name="Fuerstenberg S.I."/>
            <person name="Fulton L."/>
            <person name="Gaulin E."/>
            <person name="Govers F."/>
            <person name="Hughes L."/>
            <person name="Humphray S."/>
            <person name="Jiang R.H."/>
            <person name="Judelson H."/>
            <person name="Kamoun S."/>
            <person name="Kyung K."/>
            <person name="Meijer H."/>
            <person name="Minx P."/>
            <person name="Morris P."/>
            <person name="Nelson J."/>
            <person name="Phuntumart V."/>
            <person name="Qutob D."/>
            <person name="Rehmany A."/>
            <person name="Rougon-Cardoso A."/>
            <person name="Ryden P."/>
            <person name="Torto-Alalibo T."/>
            <person name="Studholme D."/>
            <person name="Wang Y."/>
            <person name="Win J."/>
            <person name="Wood J."/>
            <person name="Clifton S.W."/>
            <person name="Rogers J."/>
            <person name="Van den Ackerveken G."/>
            <person name="Jones J.D."/>
            <person name="McDowell J.M."/>
            <person name="Beynon J."/>
            <person name="Tyler B.M."/>
        </authorList>
    </citation>
    <scope>NUCLEOTIDE SEQUENCE [LARGE SCALE GENOMIC DNA]</scope>
    <source>
        <strain evidence="2">Emoy2</strain>
    </source>
</reference>
<dbReference type="EnsemblProtists" id="HpaT802961">
    <property type="protein sequence ID" value="HpaP802961"/>
    <property type="gene ID" value="HpaG802961"/>
</dbReference>
<dbReference type="AlphaFoldDB" id="M4B9K1"/>